<dbReference type="AlphaFoldDB" id="A0A3G2LBY0"/>
<feature type="transmembrane region" description="Helical" evidence="1">
    <location>
        <begin position="12"/>
        <end position="33"/>
    </location>
</feature>
<sequence>MFKKRLLALHRILGIATGLVVFIVSITGCLWVFRDEIESLYVDHGQVQAENSEMLSATRARDIAKTVFPEKHVHGTLYGQPDEPLEVIFYELEPEFYQSVFLNPYSGEILYVKDHLSGFFAFVLKGHVRLWLPPVIGEHVVSISVLLFMFILISGLILWWPKKRTNLKQRLKFDWKASTRWKRKNFDLHSVVGFYVYSLGLVLAFTGSVMAYDWFYSSYYKGIGGEKIATFYIPNNTSEKSEEGETIPMNNLIGKLKKEDPTALSYEIHYPFADSTSIYVEVTRNEGIYYENDYRYFDQYTLEEIETDGIYGKYADANVSDKLIRMNYDIHVGAIGGLAGKIIAFLASLVVASLPVTGVLLWYGRKFKKNTKVARWQPSRAV</sequence>
<evidence type="ECO:0000256" key="1">
    <source>
        <dbReference type="SAM" id="Phobius"/>
    </source>
</evidence>
<dbReference type="Pfam" id="PF03929">
    <property type="entry name" value="PepSY_TM"/>
    <property type="match status" value="1"/>
</dbReference>
<feature type="transmembrane region" description="Helical" evidence="1">
    <location>
        <begin position="342"/>
        <end position="363"/>
    </location>
</feature>
<feature type="transmembrane region" description="Helical" evidence="1">
    <location>
        <begin position="192"/>
        <end position="212"/>
    </location>
</feature>
<name>A0A3G2LBY0_9FLAO</name>
<dbReference type="PROSITE" id="PS51257">
    <property type="entry name" value="PROKAR_LIPOPROTEIN"/>
    <property type="match status" value="1"/>
</dbReference>
<dbReference type="PANTHER" id="PTHR34219">
    <property type="entry name" value="IRON-REGULATED INNER MEMBRANE PROTEIN-RELATED"/>
    <property type="match status" value="1"/>
</dbReference>
<protein>
    <submittedName>
        <fullName evidence="2">PepSY domain-containing protein</fullName>
    </submittedName>
</protein>
<keyword evidence="1" id="KW-0812">Transmembrane</keyword>
<feature type="transmembrane region" description="Helical" evidence="1">
    <location>
        <begin position="140"/>
        <end position="160"/>
    </location>
</feature>
<evidence type="ECO:0000313" key="3">
    <source>
        <dbReference type="Proteomes" id="UP000276309"/>
    </source>
</evidence>
<dbReference type="OrthoDB" id="111691at2"/>
<gene>
    <name evidence="2" type="ORF">D1013_15865</name>
</gene>
<organism evidence="2 3">
    <name type="scientific">Euzebyella marina</name>
    <dbReference type="NCBI Taxonomy" id="1761453"/>
    <lineage>
        <taxon>Bacteria</taxon>
        <taxon>Pseudomonadati</taxon>
        <taxon>Bacteroidota</taxon>
        <taxon>Flavobacteriia</taxon>
        <taxon>Flavobacteriales</taxon>
        <taxon>Flavobacteriaceae</taxon>
        <taxon>Euzebyella</taxon>
    </lineage>
</organism>
<dbReference type="InterPro" id="IPR005625">
    <property type="entry name" value="PepSY-ass_TM"/>
</dbReference>
<keyword evidence="1" id="KW-0472">Membrane</keyword>
<dbReference type="PANTHER" id="PTHR34219:SF3">
    <property type="entry name" value="BLL7967 PROTEIN"/>
    <property type="match status" value="1"/>
</dbReference>
<reference evidence="2 3" key="1">
    <citation type="submission" date="2018-08" db="EMBL/GenBank/DDBJ databases">
        <title>The reduced genetic potential of extracellular carbohydrate catabolism in Euzebyella marina RN62, a Flavobacteriia bacterium isolated from the hadal water.</title>
        <authorList>
            <person name="Xue C."/>
        </authorList>
    </citation>
    <scope>NUCLEOTIDE SEQUENCE [LARGE SCALE GENOMIC DNA]</scope>
    <source>
        <strain evidence="2 3">RN62</strain>
    </source>
</reference>
<accession>A0A3G2LBY0</accession>
<keyword evidence="3" id="KW-1185">Reference proteome</keyword>
<dbReference type="Proteomes" id="UP000276309">
    <property type="component" value="Chromosome"/>
</dbReference>
<keyword evidence="1" id="KW-1133">Transmembrane helix</keyword>
<dbReference type="KEGG" id="emar:D1013_15865"/>
<dbReference type="EMBL" id="CP032050">
    <property type="protein sequence ID" value="AYN69776.1"/>
    <property type="molecule type" value="Genomic_DNA"/>
</dbReference>
<proteinExistence type="predicted"/>
<evidence type="ECO:0000313" key="2">
    <source>
        <dbReference type="EMBL" id="AYN69776.1"/>
    </source>
</evidence>